<reference evidence="1 2" key="1">
    <citation type="journal article" date="2023" name="Science">
        <title>Complex scaffold remodeling in plant triterpene biosynthesis.</title>
        <authorList>
            <person name="De La Pena R."/>
            <person name="Hodgson H."/>
            <person name="Liu J.C."/>
            <person name="Stephenson M.J."/>
            <person name="Martin A.C."/>
            <person name="Owen C."/>
            <person name="Harkess A."/>
            <person name="Leebens-Mack J."/>
            <person name="Jimenez L.E."/>
            <person name="Osbourn A."/>
            <person name="Sattely E.S."/>
        </authorList>
    </citation>
    <scope>NUCLEOTIDE SEQUENCE [LARGE SCALE GENOMIC DNA]</scope>
    <source>
        <strain evidence="2">cv. JPN11</strain>
        <tissue evidence="1">Leaf</tissue>
    </source>
</reference>
<keyword evidence="1" id="KW-0675">Receptor</keyword>
<dbReference type="EMBL" id="CM051400">
    <property type="protein sequence ID" value="KAJ4715028.1"/>
    <property type="molecule type" value="Genomic_DNA"/>
</dbReference>
<gene>
    <name evidence="1" type="ORF">OWV82_013427</name>
</gene>
<evidence type="ECO:0000313" key="2">
    <source>
        <dbReference type="Proteomes" id="UP001164539"/>
    </source>
</evidence>
<organism evidence="1 2">
    <name type="scientific">Melia azedarach</name>
    <name type="common">Chinaberry tree</name>
    <dbReference type="NCBI Taxonomy" id="155640"/>
    <lineage>
        <taxon>Eukaryota</taxon>
        <taxon>Viridiplantae</taxon>
        <taxon>Streptophyta</taxon>
        <taxon>Embryophyta</taxon>
        <taxon>Tracheophyta</taxon>
        <taxon>Spermatophyta</taxon>
        <taxon>Magnoliopsida</taxon>
        <taxon>eudicotyledons</taxon>
        <taxon>Gunneridae</taxon>
        <taxon>Pentapetalae</taxon>
        <taxon>rosids</taxon>
        <taxon>malvids</taxon>
        <taxon>Sapindales</taxon>
        <taxon>Meliaceae</taxon>
        <taxon>Melia</taxon>
    </lineage>
</organism>
<accession>A0ACC1XVP5</accession>
<proteinExistence type="predicted"/>
<comment type="caution">
    <text evidence="1">The sequence shown here is derived from an EMBL/GenBank/DDBJ whole genome shotgun (WGS) entry which is preliminary data.</text>
</comment>
<dbReference type="Proteomes" id="UP001164539">
    <property type="component" value="Chromosome 7"/>
</dbReference>
<protein>
    <submittedName>
        <fullName evidence="1">LysM receptor kinase</fullName>
    </submittedName>
</protein>
<name>A0ACC1XVP5_MELAZ</name>
<keyword evidence="1" id="KW-0418">Kinase</keyword>
<evidence type="ECO:0000313" key="1">
    <source>
        <dbReference type="EMBL" id="KAJ4715028.1"/>
    </source>
</evidence>
<sequence length="626" mass="69982">MDQLLLTFLLFLCFSMLKLHAQQNYSGNSVLSCHDDDETGPSPAFLYTCNGDKQSCGAFLIFKSQPPYDTLSSISNLTSSDPSEVARLNDISNLTATLFPEKEVIVPVSCSCSGQYYHANTSFIIPTNDDTYFTIANNTYQGLSTCDILKRENNYSEVSLYPGLIVRVPLRCACPTSNQTLNGTKFLLTYVVSWGDSVPDISKRFNVSTESVVSANGFTADDPLLFPFTTILIPLSTEPLSSQTIIHYPPPPSSSPFVPTQRYKNRSRKGIYIWIVIGISLPVLCFVLCIVLLHYKKRRHEAAQKHEKGKKKHDLPGDFLVSVANLDQGLKFYKYEELNVATENFSSQNMIGGTVYQGILNGNVVAIKHMSKSVCKEVNLLKKINHFNLIRLCGACEHHGVFYLVYEFMENGSLRDWLQKKGSPQFESWNRRFLIALDVACGLHYLHNCTDPGYVHKDISSSNILLGKDLRAKLANFSFARSAEREESVNSSIKNAAGTKGYMAPEYIEYGLVTPEMDTYAFGVVMLELITGKEAVYMQDGEEMLLAEAVFLIMEGGNSESKFSFLVDPNLQTKNKMELAQRMVKLSLACIAEEPESRPSMAEVVSSLMKIQLDVQRSEPLFLERG</sequence>
<keyword evidence="1" id="KW-0808">Transferase</keyword>
<keyword evidence="2" id="KW-1185">Reference proteome</keyword>